<dbReference type="Gene3D" id="1.10.10.10">
    <property type="entry name" value="Winged helix-like DNA-binding domain superfamily/Winged helix DNA-binding domain"/>
    <property type="match status" value="1"/>
</dbReference>
<dbReference type="InterPro" id="IPR036388">
    <property type="entry name" value="WH-like_DNA-bd_sf"/>
</dbReference>
<proteinExistence type="predicted"/>
<sequence length="133" mass="15350">MTKETKESGLAYANEILQDEWAPVLLFWLGFRTFTKQELLELIPALSEEELSAKLCQLQNLRVANPIRDTENKYSLTEDGEQLRRLMMSLSVWGAQQQDDNADRQSVLVVEPESTAKLKDLVKYNQILSKYIK</sequence>
<dbReference type="SUPFAM" id="SSF46785">
    <property type="entry name" value="Winged helix' DNA-binding domain"/>
    <property type="match status" value="1"/>
</dbReference>
<dbReference type="PATRIC" id="fig|1423779.3.peg.4"/>
<reference evidence="2 3" key="1">
    <citation type="journal article" date="2015" name="Genome Announc.">
        <title>Expanding the biotechnology potential of lactobacilli through comparative genomics of 213 strains and associated genera.</title>
        <authorList>
            <person name="Sun Z."/>
            <person name="Harris H.M."/>
            <person name="McCann A."/>
            <person name="Guo C."/>
            <person name="Argimon S."/>
            <person name="Zhang W."/>
            <person name="Yang X."/>
            <person name="Jeffery I.B."/>
            <person name="Cooney J.C."/>
            <person name="Kagawa T.F."/>
            <person name="Liu W."/>
            <person name="Song Y."/>
            <person name="Salvetti E."/>
            <person name="Wrobel A."/>
            <person name="Rasinkangas P."/>
            <person name="Parkhill J."/>
            <person name="Rea M.C."/>
            <person name="O'Sullivan O."/>
            <person name="Ritari J."/>
            <person name="Douillard F.P."/>
            <person name="Paul Ross R."/>
            <person name="Yang R."/>
            <person name="Briner A.E."/>
            <person name="Felis G.E."/>
            <person name="de Vos W.M."/>
            <person name="Barrangou R."/>
            <person name="Klaenhammer T.R."/>
            <person name="Caufield P.W."/>
            <person name="Cui Y."/>
            <person name="Zhang H."/>
            <person name="O'Toole P.W."/>
        </authorList>
    </citation>
    <scope>NUCLEOTIDE SEQUENCE [LARGE SCALE GENOMIC DNA]</scope>
    <source>
        <strain evidence="2 3">DSM 4864</strain>
    </source>
</reference>
<gene>
    <name evidence="2" type="ORF">FC49_GL000004</name>
</gene>
<accession>A0A0R1WGG1</accession>
<dbReference type="InterPro" id="IPR036390">
    <property type="entry name" value="WH_DNA-bd_sf"/>
</dbReference>
<comment type="caution">
    <text evidence="2">The sequence shown here is derived from an EMBL/GenBank/DDBJ whole genome shotgun (WGS) entry which is preliminary data.</text>
</comment>
<name>A0A0R1WGG1_9LACO</name>
<dbReference type="AlphaFoldDB" id="A0A0R1WGG1"/>
<organism evidence="2 3">
    <name type="scientific">Limosilactobacillus oris DSM 4864</name>
    <dbReference type="NCBI Taxonomy" id="1423779"/>
    <lineage>
        <taxon>Bacteria</taxon>
        <taxon>Bacillati</taxon>
        <taxon>Bacillota</taxon>
        <taxon>Bacilli</taxon>
        <taxon>Lactobacillales</taxon>
        <taxon>Lactobacillaceae</taxon>
        <taxon>Limosilactobacillus</taxon>
    </lineage>
</organism>
<evidence type="ECO:0000313" key="3">
    <source>
        <dbReference type="Proteomes" id="UP000050973"/>
    </source>
</evidence>
<evidence type="ECO:0000313" key="2">
    <source>
        <dbReference type="EMBL" id="KRM16849.1"/>
    </source>
</evidence>
<dbReference type="Proteomes" id="UP000050973">
    <property type="component" value="Unassembled WGS sequence"/>
</dbReference>
<evidence type="ECO:0000259" key="1">
    <source>
        <dbReference type="PROSITE" id="PS51118"/>
    </source>
</evidence>
<dbReference type="Pfam" id="PF01638">
    <property type="entry name" value="HxlR"/>
    <property type="match status" value="1"/>
</dbReference>
<dbReference type="EMBL" id="AZGE01000001">
    <property type="protein sequence ID" value="KRM16849.1"/>
    <property type="molecule type" value="Genomic_DNA"/>
</dbReference>
<dbReference type="RefSeq" id="WP_003714879.1">
    <property type="nucleotide sequence ID" value="NZ_AZGE01000001.1"/>
</dbReference>
<feature type="domain" description="HTH hxlR-type" evidence="1">
    <location>
        <begin position="8"/>
        <end position="102"/>
    </location>
</feature>
<protein>
    <submittedName>
        <fullName evidence="2">Transcriptional regulator, hxlr family</fullName>
    </submittedName>
</protein>
<dbReference type="InterPro" id="IPR002577">
    <property type="entry name" value="HTH_HxlR"/>
</dbReference>
<dbReference type="PROSITE" id="PS51118">
    <property type="entry name" value="HTH_HXLR"/>
    <property type="match status" value="1"/>
</dbReference>